<keyword evidence="7" id="KW-1185">Reference proteome</keyword>
<reference evidence="4" key="1">
    <citation type="submission" date="2022-10" db="EMBL/GenBank/DDBJ databases">
        <authorList>
            <person name="Chen Y."/>
            <person name="Dougan E. K."/>
            <person name="Chan C."/>
            <person name="Rhodes N."/>
            <person name="Thang M."/>
        </authorList>
    </citation>
    <scope>NUCLEOTIDE SEQUENCE</scope>
</reference>
<dbReference type="EMBL" id="CAMXCT020000624">
    <property type="protein sequence ID" value="CAL1134706.1"/>
    <property type="molecule type" value="Genomic_DNA"/>
</dbReference>
<evidence type="ECO:0000259" key="3">
    <source>
        <dbReference type="PROSITE" id="PS50994"/>
    </source>
</evidence>
<proteinExistence type="predicted"/>
<feature type="compositionally biased region" description="Polar residues" evidence="2">
    <location>
        <begin position="172"/>
        <end position="187"/>
    </location>
</feature>
<evidence type="ECO:0000313" key="7">
    <source>
        <dbReference type="Proteomes" id="UP001152797"/>
    </source>
</evidence>
<dbReference type="PANTHER" id="PTHR37984:SF5">
    <property type="entry name" value="PROTEIN NYNRIN-LIKE"/>
    <property type="match status" value="1"/>
</dbReference>
<dbReference type="Gene3D" id="3.30.420.10">
    <property type="entry name" value="Ribonuclease H-like superfamily/Ribonuclease H"/>
    <property type="match status" value="1"/>
</dbReference>
<keyword evidence="1" id="KW-0175">Coiled coil</keyword>
<feature type="coiled-coil region" evidence="1">
    <location>
        <begin position="2130"/>
        <end position="2157"/>
    </location>
</feature>
<evidence type="ECO:0000256" key="1">
    <source>
        <dbReference type="SAM" id="Coils"/>
    </source>
</evidence>
<dbReference type="Pfam" id="PF00665">
    <property type="entry name" value="rve"/>
    <property type="match status" value="1"/>
</dbReference>
<feature type="region of interest" description="Disordered" evidence="2">
    <location>
        <begin position="150"/>
        <end position="198"/>
    </location>
</feature>
<accession>A0A9P1BXJ7</accession>
<evidence type="ECO:0000313" key="5">
    <source>
        <dbReference type="EMBL" id="CAL1134706.1"/>
    </source>
</evidence>
<dbReference type="SUPFAM" id="SSF53098">
    <property type="entry name" value="Ribonuclease H-like"/>
    <property type="match status" value="1"/>
</dbReference>
<gene>
    <name evidence="4" type="ORF">C1SCF055_LOCUS9131</name>
</gene>
<dbReference type="InterPro" id="IPR050951">
    <property type="entry name" value="Retrovirus_Pol_polyprotein"/>
</dbReference>
<dbReference type="PANTHER" id="PTHR37984">
    <property type="entry name" value="PROTEIN CBG26694"/>
    <property type="match status" value="1"/>
</dbReference>
<feature type="non-terminal residue" evidence="4">
    <location>
        <position position="1"/>
    </location>
</feature>
<feature type="region of interest" description="Disordered" evidence="2">
    <location>
        <begin position="1598"/>
        <end position="1618"/>
    </location>
</feature>
<dbReference type="InterPro" id="IPR036397">
    <property type="entry name" value="RNaseH_sf"/>
</dbReference>
<evidence type="ECO:0000313" key="6">
    <source>
        <dbReference type="EMBL" id="CAL4768643.1"/>
    </source>
</evidence>
<dbReference type="EMBL" id="CAMXCT010000624">
    <property type="protein sequence ID" value="CAI3981331.1"/>
    <property type="molecule type" value="Genomic_DNA"/>
</dbReference>
<evidence type="ECO:0000256" key="2">
    <source>
        <dbReference type="SAM" id="MobiDB-lite"/>
    </source>
</evidence>
<dbReference type="GO" id="GO:0015074">
    <property type="term" value="P:DNA integration"/>
    <property type="evidence" value="ECO:0007669"/>
    <property type="project" value="InterPro"/>
</dbReference>
<name>A0A9P1BXJ7_9DINO</name>
<comment type="caution">
    <text evidence="4">The sequence shown here is derived from an EMBL/GenBank/DDBJ whole genome shotgun (WGS) entry which is preliminary data.</text>
</comment>
<evidence type="ECO:0000313" key="4">
    <source>
        <dbReference type="EMBL" id="CAI3981331.1"/>
    </source>
</evidence>
<sequence>MAEDEKGTSSWYKVPTWNGNPQEWRSFKREMGWWIASLDPEACRKFNVAARWTLRQVGVVRARCEEFDPDDLAGAAEVVSTDPQTGEKRVLKEADPFAGIKKLLKALEASRDGYDDVGAEALRLFRDIHTSDPLNKKQFDRPPLLQRFLSQSQASSSSSTRQSAAPSSHSSGRTVRSAVSSWNSQRQNHQRRPFGGLPRQALVAEGQCDDDEEAADDDELIPDGEDAEVSGSLAEVLQAEAEALAVDIQELEEDGSLDPQLLEEIEAGVEQAAESLLTMREAKTKINEIKRDRGFGKSGGKGKPTGNQITAKKGKTVCWDCGETGHWAGDQQCLKPGQGLAKPKASAKKPPAKHVKVVESLNTEHVEAGPGEAHEILVCQQDLRKKSLEAALHHEVAAAIVPSLANDKMMVGALDSACNRTCSGNVWLQHYSAALKHAPKCLRDLHATVQEDELFRFGNGGTQRSQVRHRLPMVVGDYLVLTWVSVVEVPSLGLLLGRDFLDSIGAVISFSKRQMRADHLDGKIINLKQLTAGHFAPQLIPQEWPQPLQKRWRRWRRFVLRARCRAEWHLRGLLLSLLQLPQIRFAPLPYPRVSDALGWENQVEEMMANKSLARKHGVKAMRGKVLSSANLQHCVSLRNRMGLELAFLEDPLLQGILAAKTTKGMAARIRAQALEDLKQEAKKNKAEGKQQEAVRQLIGPRGGLPVLKADLVKLACLVNVEVGQDDTVEKLRAKVKPLVDAIALKPAPKSAPAKAKALPSSAPADHSAEVLTVGTLEQSGEQADAPMVPQMPTEEELWEINGLHQRELEEENFIAIHGSLPGDDLDLVRPNMNAAGDGLSPWTLNGDQLKAGQAQLVAQAWTRHERERKLVSQSASEINEVFHDEWEREMQKNLNETFAMSLTLEPAATDDAPLLTEVFTTVQQVIKQAQRRGHLTGTPMSLETGWNFLNVLDRKAALKQIEKEKPFLVVLAFPCGPWSALMRLNPSKNLEHLGEIDSHTAIFDQCRFGLRGQSGLLHRKTTRIETSSPCVAKRLDGKRCLKDHDHEMIIGGKHITGPAGHYPAQLAKEIVLGIEEEFDVLRRSNDVLAVDDVDENGEEPELLPDAVNVSDSSDDEQVTAAGVPKVSAAVRQAVSRLHTNTGHRSNRRLARALVIAGAPAEVVQAAKTLKCSICAERKKPKAQRPASLPAPKDVGDQVHVDLFELFDIHDNRFYVAHAIDFVSRFQMAQVLPDKSSDSVVEFLSTRWLPIFGPPRVMIADQGKEFTSWTFEELCARHGILLWHCAVQAPWQNGVCERVVEVDKSVQEAVMAYNSDVSGDSGVSPAQAAIGKQPRYEGDVLGNFAHRVVSHGILEERPGLARQVAMRETAKLAMVRLHFSKGIQRAEVARSRGPTFEQELTPGMIVYYFRHTKYNNKTSQSKRKLSLKRWHGPGLLVAMEGDLNGFISHRGQLTKVAREHIRPASTMEQIASEVWGDAVKEVVEAAIHDMTLRGMDDKIADGARTPGGRPQAEAPSTPASAPIQPAVLEPAVVAQPLTPQEIANALQPASQSQADLSRRTSLLSMPVQRGTPAPGTPIGDLVRGGSMSSRMAEAVGRLAEADPEDVGPEASRKRPPDVQVEELQANQPAFETRVRAGPVAPEAAAPYANARLVVPGFRDITAYLVRRDAPTGSRTSQHFLLMYTASKRWLLYSAAVKSAFLKGENFGPDERELYVSQIRVSSPDEWYLRLNKSVTKLGWVRSELDAALWFDQGFSLSTLQSEKPVVATMLKANSLVKKVKASSKFSLNFKPMDLDKCGLVTVSDAALGNVSPDGSIGEDALSRVHSQAAYAILIADENVLAGKEGNFCLIDSRSHRLARVCRSTFAAELMSAEEALDSGEFCRGMFAETRGYSVDRRNVEASNNVIPMILVVDAKDVYDKSTSDTPSYGSQKSLAFTISWIRSQLRRPNVEIKWTATQNMLIDCGTKEMDGEYLGNVLETGRWCFKYSQNYTRQGAKPLKSVKNACAPVPSSLIGQPLESDDPMFGHLLILSEQPGWHTFDDFGVHVAKDAKSYRSPKPRFDPVQFPRRSSYGRFTDGEGRAFWRKLEDRVELASLKSFQALLGAMKLFSIVSLLGSVAATPMPHELLLQVQELQAELSTQRQVIQELQEERRLQAAESETRQMQDAFE</sequence>
<dbReference type="PROSITE" id="PS50994">
    <property type="entry name" value="INTEGRASE"/>
    <property type="match status" value="1"/>
</dbReference>
<dbReference type="InterPro" id="IPR001584">
    <property type="entry name" value="Integrase_cat-core"/>
</dbReference>
<dbReference type="Proteomes" id="UP001152797">
    <property type="component" value="Unassembled WGS sequence"/>
</dbReference>
<dbReference type="EMBL" id="CAMXCT030000624">
    <property type="protein sequence ID" value="CAL4768643.1"/>
    <property type="molecule type" value="Genomic_DNA"/>
</dbReference>
<feature type="compositionally biased region" description="Low complexity" evidence="2">
    <location>
        <begin position="150"/>
        <end position="171"/>
    </location>
</feature>
<feature type="domain" description="Integrase catalytic" evidence="3">
    <location>
        <begin position="1187"/>
        <end position="1365"/>
    </location>
</feature>
<protein>
    <submittedName>
        <fullName evidence="6">Uncharacterized protein K02A2.6</fullName>
    </submittedName>
</protein>
<reference evidence="5" key="2">
    <citation type="submission" date="2024-04" db="EMBL/GenBank/DDBJ databases">
        <authorList>
            <person name="Chen Y."/>
            <person name="Shah S."/>
            <person name="Dougan E. K."/>
            <person name="Thang M."/>
            <person name="Chan C."/>
        </authorList>
    </citation>
    <scope>NUCLEOTIDE SEQUENCE [LARGE SCALE GENOMIC DNA]</scope>
</reference>
<dbReference type="GO" id="GO:0003676">
    <property type="term" value="F:nucleic acid binding"/>
    <property type="evidence" value="ECO:0007669"/>
    <property type="project" value="InterPro"/>
</dbReference>
<dbReference type="OrthoDB" id="441008at2759"/>
<feature type="region of interest" description="Disordered" evidence="2">
    <location>
        <begin position="1495"/>
        <end position="1520"/>
    </location>
</feature>
<organism evidence="4">
    <name type="scientific">Cladocopium goreaui</name>
    <dbReference type="NCBI Taxonomy" id="2562237"/>
    <lineage>
        <taxon>Eukaryota</taxon>
        <taxon>Sar</taxon>
        <taxon>Alveolata</taxon>
        <taxon>Dinophyceae</taxon>
        <taxon>Suessiales</taxon>
        <taxon>Symbiodiniaceae</taxon>
        <taxon>Cladocopium</taxon>
    </lineage>
</organism>
<dbReference type="InterPro" id="IPR012337">
    <property type="entry name" value="RNaseH-like_sf"/>
</dbReference>